<dbReference type="AlphaFoldDB" id="A0A9P7R336"/>
<proteinExistence type="predicted"/>
<reference evidence="1" key="1">
    <citation type="submission" date="2021-05" db="EMBL/GenBank/DDBJ databases">
        <title>Comparative genomics of three Colletotrichum scovillei strains and genetic complementation revealed genes involved fungal growth and virulence on chili pepper.</title>
        <authorList>
            <person name="Hsieh D.-K."/>
            <person name="Chuang S.-C."/>
            <person name="Chen C.-Y."/>
            <person name="Chao Y.-T."/>
            <person name="Lu M.-Y.J."/>
            <person name="Lee M.-H."/>
            <person name="Shih M.-C."/>
        </authorList>
    </citation>
    <scope>NUCLEOTIDE SEQUENCE</scope>
    <source>
        <strain evidence="1">Coll-153</strain>
    </source>
</reference>
<comment type="caution">
    <text evidence="1">The sequence shown here is derived from an EMBL/GenBank/DDBJ whole genome shotgun (WGS) entry which is preliminary data.</text>
</comment>
<organism evidence="1 2">
    <name type="scientific">Colletotrichum scovillei</name>
    <dbReference type="NCBI Taxonomy" id="1209932"/>
    <lineage>
        <taxon>Eukaryota</taxon>
        <taxon>Fungi</taxon>
        <taxon>Dikarya</taxon>
        <taxon>Ascomycota</taxon>
        <taxon>Pezizomycotina</taxon>
        <taxon>Sordariomycetes</taxon>
        <taxon>Hypocreomycetidae</taxon>
        <taxon>Glomerellales</taxon>
        <taxon>Glomerellaceae</taxon>
        <taxon>Colletotrichum</taxon>
        <taxon>Colletotrichum acutatum species complex</taxon>
    </lineage>
</organism>
<sequence>MAVESVGLAASVAGLLSLGLQITGGIVKYMDAFKGRDEELRNVKKQNDNLAVSLCAMKTVLAGLQGQSPAVAAAVDQNIRSCEEDLRALEALSIQLSDHAGNNWTKRLENKKKKATFAFHRPKLRDLELQIQRAHGTLQLIQGSLGLSETANRNAGLLTAIESSSRDHASEMLLIRSEVAALATPVADICGNVPGLQNSLDRTTQLVVAHSGAMEIEIHKSSQRVRNDLQHSHDSIVEHLKTIDHKVQLLGEDNSSLRALALRAASKPAALKSLCDDMKLLGKRCNLGNASQLSKSHRAKRTSSDPSRNLRLGLGVGKQCICPHPERSVMQMQMQRGYTYLSGEWESQGHWSSCPLSIMPRKQRLKAGVKYTGVSRLLKSVIEISFVFTSGAGGCSISPSFTYYPTVDVNSDPAFRLINVMRRSSFYSYGSSRELFYIACLRKLAKLLEERRTYPTVVDDQNMTLMHYAVASVKSLVRSNITYSRRSSKEMKTLAEIVPILLSYEWAEDAVLALSRANFENQPAMSKRTSKISKFTDFSIAVHRSLMSFGKLPEVVTAFECGPLSMAIVNNDSDEVDRILKRFPDSIAELDLYGRSPLHLAAAKPEILKRLVKAADLITLNQRDSTGTNALETAMVLSSLYCINGTEYVRCRECSCYLCVKYLLDASFNLIRTLAVQEWENYSSGLCQILENSSELARRHYVFHMRKTRSLLRSGHLPTNKSLSTKQEVGNNGTTSDTQRSILHFQRQLQIYDEAGGALDSLSNWIFQQTRSVHLAQLFYRHGFRPSPSIFLQLRYSNPFGLRDFLSPEIVCWLQEHGGDILLRSPAGYTNKTADDRLFAAHYVFYLLGRNTWAWERNWQGTAQAQAAFETLKTTVTYRNLTDGCRCCCSTKGCIPFTWMMKAFTRFKFSRPEQTCLHHAETIADYYRSCGPELTILTYAESIRFMTFEALDLFHSCCNTHSMVEEDTAWIGMDDVEIVENQGFLLELHEKLVAEFTQKAGAYLGDEPNMGKLFPQFWTSYWADRMTQELEVLHGEELTESERRDAEEIGVVWHQAIESDKSEDGNPYRNEDLEHYFFELDLICPEYNEPWPEELRRIR</sequence>
<evidence type="ECO:0000313" key="1">
    <source>
        <dbReference type="EMBL" id="KAG7047765.1"/>
    </source>
</evidence>
<dbReference type="InterPro" id="IPR036770">
    <property type="entry name" value="Ankyrin_rpt-contain_sf"/>
</dbReference>
<dbReference type="SUPFAM" id="SSF48403">
    <property type="entry name" value="Ankyrin repeat"/>
    <property type="match status" value="1"/>
</dbReference>
<keyword evidence="2" id="KW-1185">Reference proteome</keyword>
<protein>
    <submittedName>
        <fullName evidence="1">Ankyrin repeats (3 copies) domain-containing protein</fullName>
    </submittedName>
</protein>
<dbReference type="EMBL" id="JAESDN010000007">
    <property type="protein sequence ID" value="KAG7047765.1"/>
    <property type="molecule type" value="Genomic_DNA"/>
</dbReference>
<dbReference type="Proteomes" id="UP000699042">
    <property type="component" value="Unassembled WGS sequence"/>
</dbReference>
<name>A0A9P7R336_9PEZI</name>
<dbReference type="Gene3D" id="1.25.40.20">
    <property type="entry name" value="Ankyrin repeat-containing domain"/>
    <property type="match status" value="1"/>
</dbReference>
<gene>
    <name evidence="1" type="ORF">JMJ77_011107</name>
</gene>
<evidence type="ECO:0000313" key="2">
    <source>
        <dbReference type="Proteomes" id="UP000699042"/>
    </source>
</evidence>
<accession>A0A9P7R336</accession>